<dbReference type="GO" id="GO:0003735">
    <property type="term" value="F:structural constituent of ribosome"/>
    <property type="evidence" value="ECO:0007669"/>
    <property type="project" value="InterPro"/>
</dbReference>
<accession>C7DHX0</accession>
<evidence type="ECO:0000313" key="5">
    <source>
        <dbReference type="EMBL" id="EET90222.1"/>
    </source>
</evidence>
<proteinExistence type="inferred from homology"/>
<reference evidence="5 6" key="1">
    <citation type="journal article" date="2009" name="Genome Biol.">
        <title>Community-wide analysis of microbial genome sequence signatures.</title>
        <authorList>
            <person name="Dick G.J."/>
            <person name="Andersson A.F."/>
            <person name="Baker B.J."/>
            <person name="Simmons S.L."/>
            <person name="Thomas B.C."/>
            <person name="Yelton A.P."/>
            <person name="Banfield J.F."/>
        </authorList>
    </citation>
    <scope>NUCLEOTIDE SEQUENCE [LARGE SCALE GENOMIC DNA]</scope>
    <source>
        <strain evidence="5">ARMAN-2</strain>
    </source>
</reference>
<reference evidence="5 6" key="2">
    <citation type="journal article" date="2010" name="Proc. Natl. Acad. Sci. U.S.A.">
        <title>Enigmatic, ultrasmall, uncultivated Archaea.</title>
        <authorList>
            <person name="Baker B.J."/>
            <person name="Comolli L.R."/>
            <person name="Dick G.J."/>
            <person name="Hauser L.J."/>
            <person name="Hyatt D."/>
            <person name="Dill B.D."/>
            <person name="Land M.L."/>
            <person name="Verberkmoes N.C."/>
            <person name="Hettich R.L."/>
            <person name="Banfield J.F."/>
        </authorList>
    </citation>
    <scope>NUCLEOTIDE SEQUENCE [LARGE SCALE GENOMIC DNA]</scope>
    <source>
        <strain evidence="5">ARMAN-2</strain>
    </source>
</reference>
<dbReference type="Pfam" id="PF01201">
    <property type="entry name" value="Ribosomal_S8e"/>
    <property type="match status" value="1"/>
</dbReference>
<evidence type="ECO:0000256" key="1">
    <source>
        <dbReference type="ARBA" id="ARBA00005257"/>
    </source>
</evidence>
<dbReference type="Proteomes" id="UP000332487">
    <property type="component" value="Unassembled WGS sequence"/>
</dbReference>
<evidence type="ECO:0000256" key="2">
    <source>
        <dbReference type="ARBA" id="ARBA00022980"/>
    </source>
</evidence>
<dbReference type="GO" id="GO:0006412">
    <property type="term" value="P:translation"/>
    <property type="evidence" value="ECO:0007669"/>
    <property type="project" value="InterPro"/>
</dbReference>
<dbReference type="InterPro" id="IPR001047">
    <property type="entry name" value="Ribosomal_eS8"/>
</dbReference>
<evidence type="ECO:0000256" key="4">
    <source>
        <dbReference type="SAM" id="MobiDB-lite"/>
    </source>
</evidence>
<evidence type="ECO:0000256" key="3">
    <source>
        <dbReference type="ARBA" id="ARBA00023274"/>
    </source>
</evidence>
<gene>
    <name evidence="5" type="ORF">UNLARM2_0660</name>
</gene>
<dbReference type="Gene3D" id="2.40.10.310">
    <property type="match status" value="1"/>
</dbReference>
<dbReference type="EMBL" id="GG697240">
    <property type="protein sequence ID" value="EET90222.1"/>
    <property type="molecule type" value="Genomic_DNA"/>
</dbReference>
<evidence type="ECO:0000313" key="6">
    <source>
        <dbReference type="Proteomes" id="UP000332487"/>
    </source>
</evidence>
<protein>
    <submittedName>
        <fullName evidence="5">30S ribosomal protein S8e</fullName>
    </submittedName>
</protein>
<dbReference type="GO" id="GO:1990904">
    <property type="term" value="C:ribonucleoprotein complex"/>
    <property type="evidence" value="ECO:0007669"/>
    <property type="project" value="UniProtKB-KW"/>
</dbReference>
<keyword evidence="3" id="KW-0687">Ribonucleoprotein</keyword>
<feature type="region of interest" description="Disordered" evidence="4">
    <location>
        <begin position="1"/>
        <end position="35"/>
    </location>
</feature>
<dbReference type="NCBIfam" id="TIGR00307">
    <property type="entry name" value="eS8"/>
    <property type="match status" value="1"/>
</dbReference>
<feature type="compositionally biased region" description="Basic residues" evidence="4">
    <location>
        <begin position="13"/>
        <end position="29"/>
    </location>
</feature>
<comment type="similarity">
    <text evidence="1">Belongs to the eukaryotic ribosomal protein eS8 family.</text>
</comment>
<keyword evidence="2 5" id="KW-0689">Ribosomal protein</keyword>
<dbReference type="AlphaFoldDB" id="C7DHX0"/>
<organism evidence="5 6">
    <name type="scientific">Candidatus Micrarchaeum acidiphilum ARMAN-2</name>
    <dbReference type="NCBI Taxonomy" id="425595"/>
    <lineage>
        <taxon>Archaea</taxon>
        <taxon>Candidatus Micrarchaeota</taxon>
        <taxon>Candidatus Micrarchaeia</taxon>
        <taxon>Candidatus Micrarchaeales</taxon>
        <taxon>Candidatus Micrarchaeaceae</taxon>
        <taxon>Candidatus Micrarchaeum</taxon>
    </lineage>
</organism>
<name>C7DHX0_MICA2</name>
<keyword evidence="6" id="KW-1185">Reference proteome</keyword>
<dbReference type="InterPro" id="IPR022309">
    <property type="entry name" value="Ribosomal_Se8/biogenesis_NSA2"/>
</dbReference>
<dbReference type="GO" id="GO:0005840">
    <property type="term" value="C:ribosome"/>
    <property type="evidence" value="ECO:0007669"/>
    <property type="project" value="UniProtKB-KW"/>
</dbReference>
<sequence>MSQFSSQRMAGSKTKKSGNGKKKVKFRDKRRSETGNYFAATKLSEKNVNVRVRKRGGVTGTRLKNAGMVNLLTKDGYKKVKIKGVMESRDNSNFARQNIITKGTLINTDLGKAIVTNRPGREGSVNAKLID</sequence>